<keyword evidence="3" id="KW-1185">Reference proteome</keyword>
<gene>
    <name evidence="2" type="ORF">DAI18_13700</name>
</gene>
<dbReference type="AlphaFoldDB" id="A0A2S0PC67"/>
<dbReference type="EMBL" id="CP028519">
    <property type="protein sequence ID" value="AVY94979.1"/>
    <property type="molecule type" value="Genomic_DNA"/>
</dbReference>
<protein>
    <submittedName>
        <fullName evidence="2">DUF3149 domain-containing protein</fullName>
    </submittedName>
</protein>
<evidence type="ECO:0000256" key="1">
    <source>
        <dbReference type="SAM" id="Phobius"/>
    </source>
</evidence>
<evidence type="ECO:0000313" key="2">
    <source>
        <dbReference type="EMBL" id="AVY94979.1"/>
    </source>
</evidence>
<keyword evidence="1" id="KW-1133">Transmembrane helix</keyword>
<dbReference type="Pfam" id="PF11346">
    <property type="entry name" value="DUF3149"/>
    <property type="match status" value="1"/>
</dbReference>
<accession>A0A2S0PC67</accession>
<dbReference type="OrthoDB" id="8594755at2"/>
<evidence type="ECO:0000313" key="3">
    <source>
        <dbReference type="Proteomes" id="UP000244173"/>
    </source>
</evidence>
<proteinExistence type="predicted"/>
<feature type="transmembrane region" description="Helical" evidence="1">
    <location>
        <begin position="12"/>
        <end position="35"/>
    </location>
</feature>
<reference evidence="2 3" key="1">
    <citation type="submission" date="2018-04" db="EMBL/GenBank/DDBJ databases">
        <title>Denitrifier Microvirgula.</title>
        <authorList>
            <person name="Anderson E."/>
            <person name="Jang J."/>
            <person name="Ishii S."/>
        </authorList>
    </citation>
    <scope>NUCLEOTIDE SEQUENCE [LARGE SCALE GENOMIC DNA]</scope>
    <source>
        <strain evidence="2 3">BE2.4</strain>
    </source>
</reference>
<sequence>MELMLDLFSSDVGILSLLVILITLGIVCTCIVYFIRKSHEAPPEDAKQ</sequence>
<organism evidence="2 3">
    <name type="scientific">Microvirgula aerodenitrificans</name>
    <dbReference type="NCBI Taxonomy" id="57480"/>
    <lineage>
        <taxon>Bacteria</taxon>
        <taxon>Pseudomonadati</taxon>
        <taxon>Pseudomonadota</taxon>
        <taxon>Betaproteobacteria</taxon>
        <taxon>Neisseriales</taxon>
        <taxon>Aquaspirillaceae</taxon>
        <taxon>Microvirgula</taxon>
    </lineage>
</organism>
<keyword evidence="1" id="KW-0472">Membrane</keyword>
<name>A0A2S0PC67_9NEIS</name>
<dbReference type="KEGG" id="maer:DAI18_13700"/>
<keyword evidence="1" id="KW-0812">Transmembrane</keyword>
<dbReference type="Proteomes" id="UP000244173">
    <property type="component" value="Chromosome"/>
</dbReference>
<dbReference type="InterPro" id="IPR021494">
    <property type="entry name" value="DUF3149"/>
</dbReference>
<dbReference type="RefSeq" id="WP_084299955.1">
    <property type="nucleotide sequence ID" value="NZ_CALFSO010000096.1"/>
</dbReference>